<evidence type="ECO:0000313" key="6">
    <source>
        <dbReference type="EMBL" id="ASO22446.1"/>
    </source>
</evidence>
<dbReference type="AlphaFoldDB" id="A0A221WA07"/>
<dbReference type="Pfam" id="PF13305">
    <property type="entry name" value="TetR_C_33"/>
    <property type="match status" value="1"/>
</dbReference>
<dbReference type="InterPro" id="IPR001647">
    <property type="entry name" value="HTH_TetR"/>
</dbReference>
<organism evidence="6 7">
    <name type="scientific">Actinoalloteichus hoggarensis</name>
    <dbReference type="NCBI Taxonomy" id="1470176"/>
    <lineage>
        <taxon>Bacteria</taxon>
        <taxon>Bacillati</taxon>
        <taxon>Actinomycetota</taxon>
        <taxon>Actinomycetes</taxon>
        <taxon>Pseudonocardiales</taxon>
        <taxon>Pseudonocardiaceae</taxon>
        <taxon>Actinoalloteichus</taxon>
    </lineage>
</organism>
<gene>
    <name evidence="6" type="ORF">AHOG_24200</name>
</gene>
<evidence type="ECO:0000256" key="1">
    <source>
        <dbReference type="ARBA" id="ARBA00023015"/>
    </source>
</evidence>
<dbReference type="InterPro" id="IPR050109">
    <property type="entry name" value="HTH-type_TetR-like_transc_reg"/>
</dbReference>
<keyword evidence="2" id="KW-0238">DNA-binding</keyword>
<dbReference type="InterPro" id="IPR036271">
    <property type="entry name" value="Tet_transcr_reg_TetR-rel_C_sf"/>
</dbReference>
<evidence type="ECO:0000256" key="3">
    <source>
        <dbReference type="ARBA" id="ARBA00023163"/>
    </source>
</evidence>
<evidence type="ECO:0000313" key="7">
    <source>
        <dbReference type="Proteomes" id="UP000204221"/>
    </source>
</evidence>
<dbReference type="KEGG" id="ahg:AHOG_24200"/>
<keyword evidence="3" id="KW-0804">Transcription</keyword>
<dbReference type="GO" id="GO:0000976">
    <property type="term" value="F:transcription cis-regulatory region binding"/>
    <property type="evidence" value="ECO:0007669"/>
    <property type="project" value="TreeGrafter"/>
</dbReference>
<dbReference type="Pfam" id="PF00440">
    <property type="entry name" value="TetR_N"/>
    <property type="match status" value="1"/>
</dbReference>
<proteinExistence type="predicted"/>
<reference evidence="6 7" key="1">
    <citation type="submission" date="2017-07" db="EMBL/GenBank/DDBJ databases">
        <title>Complete genome sequence of Actinoalloteichus hoggarensis DSM 45943, type strain of Actinoalloteichus hoggarensis.</title>
        <authorList>
            <person name="Ruckert C."/>
            <person name="Nouioui I."/>
            <person name="Willmese J."/>
            <person name="van Wezel G."/>
            <person name="Klenk H.-P."/>
            <person name="Kalinowski J."/>
            <person name="Zotchev S.B."/>
        </authorList>
    </citation>
    <scope>NUCLEOTIDE SEQUENCE [LARGE SCALE GENOMIC DNA]</scope>
    <source>
        <strain evidence="6 7">DSM 45943</strain>
    </source>
</reference>
<dbReference type="SUPFAM" id="SSF46689">
    <property type="entry name" value="Homeodomain-like"/>
    <property type="match status" value="1"/>
</dbReference>
<feature type="domain" description="HTH-type transcriptional regulator MT1864/Rv1816-like C-terminal" evidence="5">
    <location>
        <begin position="103"/>
        <end position="191"/>
    </location>
</feature>
<dbReference type="PANTHER" id="PTHR30055">
    <property type="entry name" value="HTH-TYPE TRANSCRIPTIONAL REGULATOR RUTR"/>
    <property type="match status" value="1"/>
</dbReference>
<dbReference type="InterPro" id="IPR009057">
    <property type="entry name" value="Homeodomain-like_sf"/>
</dbReference>
<name>A0A221WA07_9PSEU</name>
<dbReference type="InterPro" id="IPR025996">
    <property type="entry name" value="MT1864/Rv1816-like_C"/>
</dbReference>
<sequence>MESNASVARIQTVSIAQRRERERADRRRLIVTTARELAEAEGWDVVTTRRLAERIEYSQPVLYSHFSGGKDEIIAAVASEGFAELAVTLRKASADGGAPRDALAAAVAAYVDFATANPAVYDAMFVRTTELAFGTEDTPAPLREAFDAVRAVFAAVADGRDVETLTEIGWSAVHGLVMLDRGGRLRPGERRRRLTMLAAQFGAVPVSG</sequence>
<accession>A0A221WA07</accession>
<evidence type="ECO:0000259" key="4">
    <source>
        <dbReference type="Pfam" id="PF00440"/>
    </source>
</evidence>
<evidence type="ECO:0000259" key="5">
    <source>
        <dbReference type="Pfam" id="PF13305"/>
    </source>
</evidence>
<feature type="domain" description="HTH tetR-type" evidence="4">
    <location>
        <begin position="30"/>
        <end position="77"/>
    </location>
</feature>
<dbReference type="PANTHER" id="PTHR30055:SF234">
    <property type="entry name" value="HTH-TYPE TRANSCRIPTIONAL REGULATOR BETI"/>
    <property type="match status" value="1"/>
</dbReference>
<dbReference type="GO" id="GO:0003700">
    <property type="term" value="F:DNA-binding transcription factor activity"/>
    <property type="evidence" value="ECO:0007669"/>
    <property type="project" value="TreeGrafter"/>
</dbReference>
<dbReference type="Gene3D" id="1.10.357.10">
    <property type="entry name" value="Tetracycline Repressor, domain 2"/>
    <property type="match status" value="1"/>
</dbReference>
<evidence type="ECO:0000256" key="2">
    <source>
        <dbReference type="ARBA" id="ARBA00023125"/>
    </source>
</evidence>
<dbReference type="EMBL" id="CP022521">
    <property type="protein sequence ID" value="ASO22446.1"/>
    <property type="molecule type" value="Genomic_DNA"/>
</dbReference>
<dbReference type="SUPFAM" id="SSF48498">
    <property type="entry name" value="Tetracyclin repressor-like, C-terminal domain"/>
    <property type="match status" value="1"/>
</dbReference>
<protein>
    <submittedName>
        <fullName evidence="6">Transcriptional regulator, TetR family</fullName>
    </submittedName>
</protein>
<keyword evidence="7" id="KW-1185">Reference proteome</keyword>
<keyword evidence="1" id="KW-0805">Transcription regulation</keyword>
<dbReference type="Proteomes" id="UP000204221">
    <property type="component" value="Chromosome"/>
</dbReference>